<dbReference type="GO" id="GO:0016503">
    <property type="term" value="F:pheromone receptor activity"/>
    <property type="evidence" value="ECO:0007669"/>
    <property type="project" value="InterPro"/>
</dbReference>
<evidence type="ECO:0000256" key="2">
    <source>
        <dbReference type="ARBA" id="ARBA00010663"/>
    </source>
</evidence>
<keyword evidence="4 11" id="KW-0589">Pheromone response</keyword>
<dbReference type="SUPFAM" id="SSF81321">
    <property type="entry name" value="Family A G protein-coupled receptor-like"/>
    <property type="match status" value="1"/>
</dbReference>
<dbReference type="Gene3D" id="1.20.1070.10">
    <property type="entry name" value="Rhodopsin 7-helix transmembrane proteins"/>
    <property type="match status" value="1"/>
</dbReference>
<evidence type="ECO:0000313" key="13">
    <source>
        <dbReference type="EMBL" id="KAG8589324.1"/>
    </source>
</evidence>
<evidence type="ECO:0000256" key="1">
    <source>
        <dbReference type="ARBA" id="ARBA00004651"/>
    </source>
</evidence>
<organism evidence="13 14">
    <name type="scientific">Engystomops pustulosus</name>
    <name type="common">Tungara frog</name>
    <name type="synonym">Physalaemus pustulosus</name>
    <dbReference type="NCBI Taxonomy" id="76066"/>
    <lineage>
        <taxon>Eukaryota</taxon>
        <taxon>Metazoa</taxon>
        <taxon>Chordata</taxon>
        <taxon>Craniata</taxon>
        <taxon>Vertebrata</taxon>
        <taxon>Euteleostomi</taxon>
        <taxon>Amphibia</taxon>
        <taxon>Batrachia</taxon>
        <taxon>Anura</taxon>
        <taxon>Neobatrachia</taxon>
        <taxon>Hyloidea</taxon>
        <taxon>Leptodactylidae</taxon>
        <taxon>Leiuperinae</taxon>
        <taxon>Engystomops</taxon>
    </lineage>
</organism>
<dbReference type="PANTHER" id="PTHR24062">
    <property type="entry name" value="VOMERONASAL TYPE-1 RECEPTOR"/>
    <property type="match status" value="1"/>
</dbReference>
<keyword evidence="5 11" id="KW-0812">Transmembrane</keyword>
<keyword evidence="7 11" id="KW-0297">G-protein coupled receptor</keyword>
<proteinExistence type="inferred from homology"/>
<evidence type="ECO:0000256" key="9">
    <source>
        <dbReference type="ARBA" id="ARBA00023170"/>
    </source>
</evidence>
<evidence type="ECO:0000256" key="6">
    <source>
        <dbReference type="ARBA" id="ARBA00022989"/>
    </source>
</evidence>
<protein>
    <recommendedName>
        <fullName evidence="11">Vomeronasal type-1 receptor</fullName>
    </recommendedName>
</protein>
<evidence type="ECO:0000313" key="14">
    <source>
        <dbReference type="Proteomes" id="UP000824782"/>
    </source>
</evidence>
<dbReference type="PROSITE" id="PS50262">
    <property type="entry name" value="G_PROTEIN_RECEP_F1_2"/>
    <property type="match status" value="1"/>
</dbReference>
<keyword evidence="3 11" id="KW-1003">Cell membrane</keyword>
<evidence type="ECO:0000259" key="12">
    <source>
        <dbReference type="PROSITE" id="PS50262"/>
    </source>
</evidence>
<dbReference type="Pfam" id="PF03402">
    <property type="entry name" value="V1R"/>
    <property type="match status" value="1"/>
</dbReference>
<comment type="caution">
    <text evidence="13">The sequence shown here is derived from an EMBL/GenBank/DDBJ whole genome shotgun (WGS) entry which is preliminary data.</text>
</comment>
<comment type="similarity">
    <text evidence="2 11">Belongs to the G-protein coupled receptor 1 family.</text>
</comment>
<feature type="transmembrane region" description="Helical" evidence="11">
    <location>
        <begin position="6"/>
        <end position="27"/>
    </location>
</feature>
<evidence type="ECO:0000256" key="11">
    <source>
        <dbReference type="RuleBase" id="RU364061"/>
    </source>
</evidence>
<dbReference type="EMBL" id="WNYA01000002">
    <property type="protein sequence ID" value="KAG8589324.1"/>
    <property type="molecule type" value="Genomic_DNA"/>
</dbReference>
<keyword evidence="6 11" id="KW-1133">Transmembrane helix</keyword>
<reference evidence="13" key="1">
    <citation type="thesis" date="2020" institute="ProQuest LLC" country="789 East Eisenhower Parkway, Ann Arbor, MI, USA">
        <title>Comparative Genomics and Chromosome Evolution.</title>
        <authorList>
            <person name="Mudd A.B."/>
        </authorList>
    </citation>
    <scope>NUCLEOTIDE SEQUENCE</scope>
    <source>
        <strain evidence="13">237g6f4</strain>
        <tissue evidence="13">Blood</tissue>
    </source>
</reference>
<keyword evidence="10 11" id="KW-0807">Transducer</keyword>
<dbReference type="GO" id="GO:0005886">
    <property type="term" value="C:plasma membrane"/>
    <property type="evidence" value="ECO:0007669"/>
    <property type="project" value="UniProtKB-SubCell"/>
</dbReference>
<keyword evidence="8 11" id="KW-0472">Membrane</keyword>
<dbReference type="AlphaFoldDB" id="A0AAV7CW10"/>
<evidence type="ECO:0000256" key="10">
    <source>
        <dbReference type="ARBA" id="ARBA00023224"/>
    </source>
</evidence>
<accession>A0AAV7CW10</accession>
<dbReference type="InterPro" id="IPR017452">
    <property type="entry name" value="GPCR_Rhodpsn_7TM"/>
</dbReference>
<evidence type="ECO:0000256" key="5">
    <source>
        <dbReference type="ARBA" id="ARBA00022692"/>
    </source>
</evidence>
<evidence type="ECO:0000256" key="8">
    <source>
        <dbReference type="ARBA" id="ARBA00023136"/>
    </source>
</evidence>
<evidence type="ECO:0000256" key="3">
    <source>
        <dbReference type="ARBA" id="ARBA00022475"/>
    </source>
</evidence>
<keyword evidence="14" id="KW-1185">Reference proteome</keyword>
<evidence type="ECO:0000256" key="7">
    <source>
        <dbReference type="ARBA" id="ARBA00023040"/>
    </source>
</evidence>
<dbReference type="FunFam" id="1.20.1070.10:FF:000300">
    <property type="entry name" value="Vomeronasal type-1 receptor"/>
    <property type="match status" value="1"/>
</dbReference>
<name>A0AAV7CW10_ENGPU</name>
<feature type="transmembrane region" description="Helical" evidence="11">
    <location>
        <begin position="234"/>
        <end position="256"/>
    </location>
</feature>
<evidence type="ECO:0000256" key="4">
    <source>
        <dbReference type="ARBA" id="ARBA00022507"/>
    </source>
</evidence>
<dbReference type="Proteomes" id="UP000824782">
    <property type="component" value="Unassembled WGS sequence"/>
</dbReference>
<keyword evidence="9 11" id="KW-0675">Receptor</keyword>
<feature type="transmembrane region" description="Helical" evidence="11">
    <location>
        <begin position="123"/>
        <end position="142"/>
    </location>
</feature>
<comment type="subcellular location">
    <subcellularLocation>
        <location evidence="1 11">Cell membrane</location>
        <topology evidence="1 11">Multi-pass membrane protein</topology>
    </subcellularLocation>
</comment>
<dbReference type="GO" id="GO:0019236">
    <property type="term" value="P:response to pheromone"/>
    <property type="evidence" value="ECO:0007669"/>
    <property type="project" value="UniProtKB-KW"/>
</dbReference>
<feature type="domain" description="G-protein coupled receptors family 1 profile" evidence="12">
    <location>
        <begin position="21"/>
        <end position="284"/>
    </location>
</feature>
<sequence length="319" mass="36421">MDIRHLKAFIFIVITVIGIPGNLYIVLKFVLIRLAEKKLLPTNVILTVLALANLLIVFSRVIPQSLHAIGLEDLMDDTNCKFFGYTYRVSRAMSICTTSLLSCHQCILVAPSTKIWIFLKQKVTQNIFVIILSILIMNLILYRTSFMYANARKNFTSPYTLHLVYCDTDFQTYVSYIANGIVFASRDFLFVAMMALASFYILFVLLRHARIVKGIRSSDKVHTKSMEHKASRAVILLVLCYVIFLGLDNGMWIYTLTLYNVKTDMNDARIVLACAYSALSPIVIIVTNPKLQQQIRFWKKIHIQQTTSTTLAHMNNISK</sequence>
<feature type="transmembrane region" description="Helical" evidence="11">
    <location>
        <begin position="268"/>
        <end position="287"/>
    </location>
</feature>
<gene>
    <name evidence="13" type="ORF">GDO81_006354</name>
</gene>
<feature type="transmembrane region" description="Helical" evidence="11">
    <location>
        <begin position="188"/>
        <end position="206"/>
    </location>
</feature>
<dbReference type="InterPro" id="IPR000276">
    <property type="entry name" value="GPCR_Rhodpsn"/>
</dbReference>
<feature type="transmembrane region" description="Helical" evidence="11">
    <location>
        <begin position="39"/>
        <end position="62"/>
    </location>
</feature>
<dbReference type="PRINTS" id="PR00237">
    <property type="entry name" value="GPCRRHODOPSN"/>
</dbReference>
<dbReference type="InterPro" id="IPR004072">
    <property type="entry name" value="Vmron_rcpt_1"/>
</dbReference>